<protein>
    <submittedName>
        <fullName evidence="2">Uncharacterized protein</fullName>
    </submittedName>
</protein>
<evidence type="ECO:0000256" key="1">
    <source>
        <dbReference type="SAM" id="MobiDB-lite"/>
    </source>
</evidence>
<name>A0A8H7UML5_9FUNG</name>
<organism evidence="2 3">
    <name type="scientific">Umbelopsis vinacea</name>
    <dbReference type="NCBI Taxonomy" id="44442"/>
    <lineage>
        <taxon>Eukaryota</taxon>
        <taxon>Fungi</taxon>
        <taxon>Fungi incertae sedis</taxon>
        <taxon>Mucoromycota</taxon>
        <taxon>Mucoromycotina</taxon>
        <taxon>Umbelopsidomycetes</taxon>
        <taxon>Umbelopsidales</taxon>
        <taxon>Umbelopsidaceae</taxon>
        <taxon>Umbelopsis</taxon>
    </lineage>
</organism>
<gene>
    <name evidence="2" type="ORF">INT44_009374</name>
</gene>
<dbReference type="Proteomes" id="UP000612746">
    <property type="component" value="Unassembled WGS sequence"/>
</dbReference>
<comment type="caution">
    <text evidence="2">The sequence shown here is derived from an EMBL/GenBank/DDBJ whole genome shotgun (WGS) entry which is preliminary data.</text>
</comment>
<reference evidence="2" key="1">
    <citation type="submission" date="2020-12" db="EMBL/GenBank/DDBJ databases">
        <title>Metabolic potential, ecology and presence of endohyphal bacteria is reflected in genomic diversity of Mucoromycotina.</title>
        <authorList>
            <person name="Muszewska A."/>
            <person name="Okrasinska A."/>
            <person name="Steczkiewicz K."/>
            <person name="Drgas O."/>
            <person name="Orlowska M."/>
            <person name="Perlinska-Lenart U."/>
            <person name="Aleksandrzak-Piekarczyk T."/>
            <person name="Szatraj K."/>
            <person name="Zielenkiewicz U."/>
            <person name="Pilsyk S."/>
            <person name="Malc E."/>
            <person name="Mieczkowski P."/>
            <person name="Kruszewska J.S."/>
            <person name="Biernat P."/>
            <person name="Pawlowska J."/>
        </authorList>
    </citation>
    <scope>NUCLEOTIDE SEQUENCE</scope>
    <source>
        <strain evidence="2">WA0000051536</strain>
    </source>
</reference>
<accession>A0A8H7UML5</accession>
<evidence type="ECO:0000313" key="3">
    <source>
        <dbReference type="Proteomes" id="UP000612746"/>
    </source>
</evidence>
<feature type="region of interest" description="Disordered" evidence="1">
    <location>
        <begin position="1"/>
        <end position="37"/>
    </location>
</feature>
<feature type="compositionally biased region" description="Low complexity" evidence="1">
    <location>
        <begin position="1"/>
        <end position="12"/>
    </location>
</feature>
<dbReference type="AlphaFoldDB" id="A0A8H7UML5"/>
<evidence type="ECO:0000313" key="2">
    <source>
        <dbReference type="EMBL" id="KAG2184359.1"/>
    </source>
</evidence>
<keyword evidence="3" id="KW-1185">Reference proteome</keyword>
<sequence length="81" mass="8965">MFQISNFSGFSFKSKRRSLSRSSSVSSSSSKDSIGSTERKLCFSRVVIVNSSSTFVIVDDATKRGVSKSKIPHLLGRNQWD</sequence>
<dbReference type="EMBL" id="JAEPRA010000006">
    <property type="protein sequence ID" value="KAG2184359.1"/>
    <property type="molecule type" value="Genomic_DNA"/>
</dbReference>
<feature type="compositionally biased region" description="Low complexity" evidence="1">
    <location>
        <begin position="20"/>
        <end position="33"/>
    </location>
</feature>
<proteinExistence type="predicted"/>